<evidence type="ECO:0000256" key="8">
    <source>
        <dbReference type="ARBA" id="ARBA00023136"/>
    </source>
</evidence>
<name>A0ABY7DK54_MYAAR</name>
<evidence type="ECO:0000256" key="2">
    <source>
        <dbReference type="ARBA" id="ARBA00008124"/>
    </source>
</evidence>
<keyword evidence="9" id="KW-0325">Glycoprotein</keyword>
<keyword evidence="4" id="KW-0812">Transmembrane</keyword>
<keyword evidence="6" id="KW-1133">Transmembrane helix</keyword>
<organism evidence="10 11">
    <name type="scientific">Mya arenaria</name>
    <name type="common">Soft-shell clam</name>
    <dbReference type="NCBI Taxonomy" id="6604"/>
    <lineage>
        <taxon>Eukaryota</taxon>
        <taxon>Metazoa</taxon>
        <taxon>Spiralia</taxon>
        <taxon>Lophotrochozoa</taxon>
        <taxon>Mollusca</taxon>
        <taxon>Bivalvia</taxon>
        <taxon>Autobranchia</taxon>
        <taxon>Heteroconchia</taxon>
        <taxon>Euheterodonta</taxon>
        <taxon>Imparidentia</taxon>
        <taxon>Neoheterodontei</taxon>
        <taxon>Myida</taxon>
        <taxon>Myoidea</taxon>
        <taxon>Myidae</taxon>
        <taxon>Mya</taxon>
    </lineage>
</organism>
<evidence type="ECO:0000256" key="4">
    <source>
        <dbReference type="ARBA" id="ARBA00022692"/>
    </source>
</evidence>
<evidence type="ECO:0000256" key="9">
    <source>
        <dbReference type="ARBA" id="ARBA00023180"/>
    </source>
</evidence>
<evidence type="ECO:0000313" key="11">
    <source>
        <dbReference type="Proteomes" id="UP001164746"/>
    </source>
</evidence>
<accession>A0ABY7DK54</accession>
<evidence type="ECO:0000256" key="7">
    <source>
        <dbReference type="ARBA" id="ARBA00023034"/>
    </source>
</evidence>
<evidence type="ECO:0000313" key="10">
    <source>
        <dbReference type="EMBL" id="WAQ97316.1"/>
    </source>
</evidence>
<comment type="similarity">
    <text evidence="2">Belongs to the galactose-3-O-sulfotransferase family.</text>
</comment>
<evidence type="ECO:0000256" key="1">
    <source>
        <dbReference type="ARBA" id="ARBA00004323"/>
    </source>
</evidence>
<dbReference type="Pfam" id="PF06990">
    <property type="entry name" value="Gal-3-0_sulfotr"/>
    <property type="match status" value="1"/>
</dbReference>
<comment type="subcellular location">
    <subcellularLocation>
        <location evidence="1">Golgi apparatus membrane</location>
        <topology evidence="1">Single-pass type II membrane protein</topology>
    </subcellularLocation>
</comment>
<dbReference type="EMBL" id="CP111013">
    <property type="protein sequence ID" value="WAQ97316.1"/>
    <property type="molecule type" value="Genomic_DNA"/>
</dbReference>
<evidence type="ECO:0000256" key="6">
    <source>
        <dbReference type="ARBA" id="ARBA00022989"/>
    </source>
</evidence>
<keyword evidence="3" id="KW-0808">Transferase</keyword>
<dbReference type="Proteomes" id="UP001164746">
    <property type="component" value="Chromosome 2"/>
</dbReference>
<keyword evidence="11" id="KW-1185">Reference proteome</keyword>
<dbReference type="PANTHER" id="PTHR14647:SF87">
    <property type="entry name" value="PUTATIVE-RELATED"/>
    <property type="match status" value="1"/>
</dbReference>
<dbReference type="InterPro" id="IPR009729">
    <property type="entry name" value="Gal-3-0_sulfotransfrase"/>
</dbReference>
<keyword evidence="5" id="KW-0735">Signal-anchor</keyword>
<dbReference type="PANTHER" id="PTHR14647">
    <property type="entry name" value="GALACTOSE-3-O-SULFOTRANSFERASE"/>
    <property type="match status" value="1"/>
</dbReference>
<dbReference type="Gene3D" id="3.40.50.300">
    <property type="entry name" value="P-loop containing nucleotide triphosphate hydrolases"/>
    <property type="match status" value="1"/>
</dbReference>
<protein>
    <submittedName>
        <fullName evidence="10">G3ST1-like protein</fullName>
    </submittedName>
</protein>
<proteinExistence type="inferred from homology"/>
<dbReference type="InterPro" id="IPR027417">
    <property type="entry name" value="P-loop_NTPase"/>
</dbReference>
<keyword evidence="7" id="KW-0333">Golgi apparatus</keyword>
<keyword evidence="8" id="KW-0472">Membrane</keyword>
<reference evidence="10" key="1">
    <citation type="submission" date="2022-11" db="EMBL/GenBank/DDBJ databases">
        <title>Centuries of genome instability and evolution in soft-shell clam transmissible cancer (bioRxiv).</title>
        <authorList>
            <person name="Hart S.F.M."/>
            <person name="Yonemitsu M.A."/>
            <person name="Giersch R.M."/>
            <person name="Beal B.F."/>
            <person name="Arriagada G."/>
            <person name="Davis B.W."/>
            <person name="Ostrander E.A."/>
            <person name="Goff S.P."/>
            <person name="Metzger M.J."/>
        </authorList>
    </citation>
    <scope>NUCLEOTIDE SEQUENCE</scope>
    <source>
        <strain evidence="10">MELC-2E11</strain>
        <tissue evidence="10">Siphon/mantle</tissue>
    </source>
</reference>
<evidence type="ECO:0000256" key="3">
    <source>
        <dbReference type="ARBA" id="ARBA00022679"/>
    </source>
</evidence>
<gene>
    <name evidence="10" type="ORF">MAR_030006</name>
</gene>
<evidence type="ECO:0000256" key="5">
    <source>
        <dbReference type="ARBA" id="ARBA00022968"/>
    </source>
</evidence>
<sequence>MKLKFIENCEQSRRHHAVSAPVKEHLESHTHQAEFCKDEGVVGQEISEGMHLMPYVMWLIFPFIIRRLTAKYNAKPITLVGVVSVAVMTFSVHDLVLKHQPSARFVSENTLEDEVPTHKYIVEPDYKVIVNNTKSNYTLSVSKDNSSVLDGRPITHVGFLKVHKAASTTTQAIFLRFGWRRNLTFVLPPEYNKFGYPNIISLNESVTKYNTLPPPPGKSFDILCHHVVYGKHEWGRVLPSYSAIVGTVREPFSLFKSILNYFQPGTIQKIERFDKDPIRRFLVTPTKYDSKNPRLSFLNNRLAFEYGVDPKIITSRNVTAFNDYLHNVLDIQFKVVILAKRFDEGLVMVKRKLNWTLNDILYAIKNVRNVKKPDRFKVTDDLKDMHREFARFDYLLYEFFEAKFIRQTYEEGPSFQREVEHFKKTREMVEKYCHTKGDKKPFKVAESDFNQEFEVTKYDCDLMHKGEIMFTQMIRKEQYRSATWGVKKAS</sequence>